<evidence type="ECO:0000256" key="1">
    <source>
        <dbReference type="SAM" id="MobiDB-lite"/>
    </source>
</evidence>
<reference evidence="3" key="1">
    <citation type="submission" date="2016-10" db="EMBL/GenBank/DDBJ databases">
        <authorList>
            <person name="Varghese N."/>
            <person name="Submissions S."/>
        </authorList>
    </citation>
    <scope>NUCLEOTIDE SEQUENCE [LARGE SCALE GENOMIC DNA]</scope>
    <source>
        <strain evidence="3">CGMCC 4.6856</strain>
    </source>
</reference>
<feature type="compositionally biased region" description="Basic and acidic residues" evidence="1">
    <location>
        <begin position="120"/>
        <end position="133"/>
    </location>
</feature>
<dbReference type="AlphaFoldDB" id="A0A1H9F7E2"/>
<proteinExistence type="predicted"/>
<dbReference type="PANTHER" id="PTHR36454:SF1">
    <property type="entry name" value="DUF1015 DOMAIN-CONTAINING PROTEIN"/>
    <property type="match status" value="1"/>
</dbReference>
<feature type="region of interest" description="Disordered" evidence="1">
    <location>
        <begin position="113"/>
        <end position="133"/>
    </location>
</feature>
<name>A0A1H9F7E2_9ACTN</name>
<dbReference type="InterPro" id="IPR008323">
    <property type="entry name" value="UCP033563"/>
</dbReference>
<gene>
    <name evidence="2" type="ORF">SAMN05421756_103177</name>
</gene>
<evidence type="ECO:0000313" key="3">
    <source>
        <dbReference type="Proteomes" id="UP000198504"/>
    </source>
</evidence>
<dbReference type="Proteomes" id="UP000198504">
    <property type="component" value="Unassembled WGS sequence"/>
</dbReference>
<dbReference type="STRING" id="1036181.SAMN05421756_103177"/>
<organism evidence="2 3">
    <name type="scientific">Microlunatus flavus</name>
    <dbReference type="NCBI Taxonomy" id="1036181"/>
    <lineage>
        <taxon>Bacteria</taxon>
        <taxon>Bacillati</taxon>
        <taxon>Actinomycetota</taxon>
        <taxon>Actinomycetes</taxon>
        <taxon>Propionibacteriales</taxon>
        <taxon>Propionibacteriaceae</taxon>
        <taxon>Microlunatus</taxon>
    </lineage>
</organism>
<dbReference type="PANTHER" id="PTHR36454">
    <property type="entry name" value="LMO2823 PROTEIN"/>
    <property type="match status" value="1"/>
</dbReference>
<dbReference type="RefSeq" id="WP_091178861.1">
    <property type="nucleotide sequence ID" value="NZ_FOFA01000003.1"/>
</dbReference>
<accession>A0A1H9F7E2</accession>
<dbReference type="Pfam" id="PF06245">
    <property type="entry name" value="DUF1015"/>
    <property type="match status" value="1"/>
</dbReference>
<sequence>MPRFEPFRALRFADRDLQPLLAPPYDVLDDSDVDALQARSAHNVTFVDVPRGGADRYEVAAATLQDWVDQGVLVLDPEPSFTIYRLRFTDASGSRRDVAGVLGALEVLDPGADSGAGRVLPHERTTPKDSTDRLELTRATRANLSPVWGLSLAAGLAAMLAEPGEPVGRLVELTEGLGGPEVVHVWERVTDPERVRAIGALLAADDVLIADGHHRYAVSRTYRDEVRAATGRDDTGAERTLAFVAELVADQLSVEPIHRHYSGVDLAELRAALERFFVLSRVGGDHGTVSALNATAMVLLTVEGAWRLDPRPGVFDDVRALDGLWLETALEGVDVQVAYQDGVDAALDAVADRVAVAAVLVRPPSLEEIQRTAREGLLMPPKSTFFTPKLKTGAVLRPLEP</sequence>
<evidence type="ECO:0000313" key="2">
    <source>
        <dbReference type="EMBL" id="SEQ33870.1"/>
    </source>
</evidence>
<keyword evidence="3" id="KW-1185">Reference proteome</keyword>
<dbReference type="EMBL" id="FOFA01000003">
    <property type="protein sequence ID" value="SEQ33870.1"/>
    <property type="molecule type" value="Genomic_DNA"/>
</dbReference>
<dbReference type="OrthoDB" id="9781616at2"/>
<protein>
    <submittedName>
        <fullName evidence="2">Uncharacterized conserved protein, DUF1015 family</fullName>
    </submittedName>
</protein>